<organism evidence="3 4">
    <name type="scientific">Plectus sambesii</name>
    <dbReference type="NCBI Taxonomy" id="2011161"/>
    <lineage>
        <taxon>Eukaryota</taxon>
        <taxon>Metazoa</taxon>
        <taxon>Ecdysozoa</taxon>
        <taxon>Nematoda</taxon>
        <taxon>Chromadorea</taxon>
        <taxon>Plectida</taxon>
        <taxon>Plectina</taxon>
        <taxon>Plectoidea</taxon>
        <taxon>Plectidae</taxon>
        <taxon>Plectus</taxon>
    </lineage>
</organism>
<feature type="region of interest" description="Disordered" evidence="1">
    <location>
        <begin position="171"/>
        <end position="201"/>
    </location>
</feature>
<dbReference type="Proteomes" id="UP000887566">
    <property type="component" value="Unplaced"/>
</dbReference>
<dbReference type="Gene3D" id="3.30.420.610">
    <property type="entry name" value="LOTUS domain-like"/>
    <property type="match status" value="1"/>
</dbReference>
<dbReference type="WBParaSite" id="PSAMB.scaffold10148size4305.g33110.t1">
    <property type="protein sequence ID" value="PSAMB.scaffold10148size4305.g33110.t1"/>
    <property type="gene ID" value="PSAMB.scaffold10148size4305.g33110"/>
</dbReference>
<accession>A0A914UH25</accession>
<reference evidence="4" key="1">
    <citation type="submission" date="2022-11" db="UniProtKB">
        <authorList>
            <consortium name="WormBaseParasite"/>
        </authorList>
    </citation>
    <scope>IDENTIFICATION</scope>
</reference>
<sequence length="383" mass="42927">MAKASKAPLDEWEQLCKTILALVETSQGGIPLDIIDRDYEDMTGSTIPWQLYGFSSLEELLSATGTVAVVPKEIAEYAGLDKMNEVRGSCDRSLVVVPVKNPKTEHLQRLISKQRPSVVTRLGGVVPNSVQWSKEEREREMRQKMQQLKMDPSLMKRSLAIVAPMATINIVDDGPRANRPVDPSTSRQQQQQQVQPPRLQQPVERQLVASQQPLDHQLLSSQQPAQQQPLQHQLVATQQPVRRQLAESQQPAQWQLFQPVASQQPIQGRLFQPDVSQQPVRLQLAQQVATQQPVRRQLAASQQPAQRQLVVAQQPMPSISYPIEKRESPPPPVPVATFDRPESPLIRAAPSTLVQNMVGREPAPLAEGRQEERARLPSWRSGE</sequence>
<feature type="compositionally biased region" description="Low complexity" evidence="1">
    <location>
        <begin position="187"/>
        <end position="201"/>
    </location>
</feature>
<feature type="domain" description="HTH OST-type" evidence="2">
    <location>
        <begin position="11"/>
        <end position="83"/>
    </location>
</feature>
<evidence type="ECO:0000259" key="2">
    <source>
        <dbReference type="PROSITE" id="PS51644"/>
    </source>
</evidence>
<dbReference type="InterPro" id="IPR025605">
    <property type="entry name" value="OST-HTH/LOTUS_dom"/>
</dbReference>
<evidence type="ECO:0000313" key="3">
    <source>
        <dbReference type="Proteomes" id="UP000887566"/>
    </source>
</evidence>
<name>A0A914UH25_9BILA</name>
<protein>
    <submittedName>
        <fullName evidence="4">HTH OST-type domain-containing protein</fullName>
    </submittedName>
</protein>
<proteinExistence type="predicted"/>
<keyword evidence="3" id="KW-1185">Reference proteome</keyword>
<dbReference type="Pfam" id="PF12872">
    <property type="entry name" value="OST-HTH"/>
    <property type="match status" value="1"/>
</dbReference>
<dbReference type="InterPro" id="IPR041966">
    <property type="entry name" value="LOTUS-like"/>
</dbReference>
<feature type="region of interest" description="Disordered" evidence="1">
    <location>
        <begin position="321"/>
        <end position="383"/>
    </location>
</feature>
<dbReference type="PROSITE" id="PS51644">
    <property type="entry name" value="HTH_OST"/>
    <property type="match status" value="1"/>
</dbReference>
<evidence type="ECO:0000313" key="4">
    <source>
        <dbReference type="WBParaSite" id="PSAMB.scaffold10148size4305.g33110.t1"/>
    </source>
</evidence>
<dbReference type="AlphaFoldDB" id="A0A914UH25"/>
<evidence type="ECO:0000256" key="1">
    <source>
        <dbReference type="SAM" id="MobiDB-lite"/>
    </source>
</evidence>